<evidence type="ECO:0000256" key="1">
    <source>
        <dbReference type="SAM" id="MobiDB-lite"/>
    </source>
</evidence>
<protein>
    <submittedName>
        <fullName evidence="2">Uncharacterized protein</fullName>
    </submittedName>
</protein>
<evidence type="ECO:0000313" key="2">
    <source>
        <dbReference type="EMBL" id="SCU73896.1"/>
    </source>
</evidence>
<dbReference type="EMBL" id="FMSH01000043">
    <property type="protein sequence ID" value="SCU73896.1"/>
    <property type="molecule type" value="Genomic_DNA"/>
</dbReference>
<organism evidence="2">
    <name type="scientific">Cupriavidus necator</name>
    <name type="common">Alcaligenes eutrophus</name>
    <name type="synonym">Ralstonia eutropha</name>
    <dbReference type="NCBI Taxonomy" id="106590"/>
    <lineage>
        <taxon>Bacteria</taxon>
        <taxon>Pseudomonadati</taxon>
        <taxon>Pseudomonadota</taxon>
        <taxon>Betaproteobacteria</taxon>
        <taxon>Burkholderiales</taxon>
        <taxon>Burkholderiaceae</taxon>
        <taxon>Cupriavidus</taxon>
    </lineage>
</organism>
<name>A0A1K0I9D6_CUPNE</name>
<feature type="region of interest" description="Disordered" evidence="1">
    <location>
        <begin position="24"/>
        <end position="57"/>
    </location>
</feature>
<reference evidence="2" key="1">
    <citation type="submission" date="2016-09" db="EMBL/GenBank/DDBJ databases">
        <authorList>
            <person name="Capua I."/>
            <person name="De Benedictis P."/>
            <person name="Joannis T."/>
            <person name="Lombin L.H."/>
            <person name="Cattoli G."/>
        </authorList>
    </citation>
    <scope>NUCLEOTIDE SEQUENCE</scope>
    <source>
        <strain evidence="2">B9</strain>
    </source>
</reference>
<gene>
    <name evidence="2" type="ORF">CNECB9_1370004</name>
</gene>
<sequence length="57" mass="6363">MLPLPRAGEGWGEGQAYRRSTRCRYAGACPPPPPPPPKRERGANRKHDKGSGPFFRF</sequence>
<proteinExistence type="predicted"/>
<dbReference type="AlphaFoldDB" id="A0A1K0I9D6"/>
<accession>A0A1K0I9D6</accession>